<dbReference type="Proteomes" id="UP000030694">
    <property type="component" value="Unassembled WGS sequence"/>
</dbReference>
<evidence type="ECO:0000256" key="1">
    <source>
        <dbReference type="SAM" id="MobiDB-lite"/>
    </source>
</evidence>
<dbReference type="Pfam" id="PF02861">
    <property type="entry name" value="Clp_N"/>
    <property type="match status" value="1"/>
</dbReference>
<evidence type="ECO:0000313" key="4">
    <source>
        <dbReference type="EMBL" id="ETW59146.1"/>
    </source>
</evidence>
<evidence type="ECO:0000256" key="2">
    <source>
        <dbReference type="SAM" id="SignalP"/>
    </source>
</evidence>
<evidence type="ECO:0000313" key="5">
    <source>
        <dbReference type="Proteomes" id="UP000030694"/>
    </source>
</evidence>
<proteinExistence type="predicted"/>
<organism evidence="4 5">
    <name type="scientific">Plasmodium falciparum (isolate Camp / Malaysia)</name>
    <dbReference type="NCBI Taxonomy" id="5835"/>
    <lineage>
        <taxon>Eukaryota</taxon>
        <taxon>Sar</taxon>
        <taxon>Alveolata</taxon>
        <taxon>Apicomplexa</taxon>
        <taxon>Aconoidasida</taxon>
        <taxon>Haemosporida</taxon>
        <taxon>Plasmodiidae</taxon>
        <taxon>Plasmodium</taxon>
        <taxon>Plasmodium (Laverania)</taxon>
    </lineage>
</organism>
<reference evidence="4 5" key="2">
    <citation type="submission" date="2013-02" db="EMBL/GenBank/DDBJ databases">
        <title>The Genome Sequence of Plasmodium falciparum CAMP/Malaysia.</title>
        <authorList>
            <consortium name="The Broad Institute Genome Sequencing Platform"/>
            <consortium name="The Broad Institute Genome Sequencing Center for Infectious Disease"/>
            <person name="Neafsey D."/>
            <person name="Cheeseman I."/>
            <person name="Volkman S."/>
            <person name="Adams J."/>
            <person name="Walker B."/>
            <person name="Young S.K."/>
            <person name="Zeng Q."/>
            <person name="Gargeya S."/>
            <person name="Fitzgerald M."/>
            <person name="Haas B."/>
            <person name="Abouelleil A."/>
            <person name="Alvarado L."/>
            <person name="Arachchi H.M."/>
            <person name="Berlin A.M."/>
            <person name="Chapman S.B."/>
            <person name="Dewar J."/>
            <person name="Goldberg J."/>
            <person name="Griggs A."/>
            <person name="Gujja S."/>
            <person name="Hansen M."/>
            <person name="Howarth C."/>
            <person name="Imamovic A."/>
            <person name="Larimer J."/>
            <person name="McCowan C."/>
            <person name="Murphy C."/>
            <person name="Neiman D."/>
            <person name="Pearson M."/>
            <person name="Priest M."/>
            <person name="Roberts A."/>
            <person name="Saif S."/>
            <person name="Shea T."/>
            <person name="Sisk P."/>
            <person name="Sykes S."/>
            <person name="Wortman J."/>
            <person name="Nusbaum C."/>
            <person name="Birren B."/>
        </authorList>
    </citation>
    <scope>NUCLEOTIDE SEQUENCE [LARGE SCALE GENOMIC DNA]</scope>
    <source>
        <strain evidence="4 5">CAMP/Malaysia</strain>
    </source>
</reference>
<dbReference type="EMBL" id="KI927553">
    <property type="protein sequence ID" value="ETW59146.1"/>
    <property type="molecule type" value="Genomic_DNA"/>
</dbReference>
<dbReference type="SUPFAM" id="SSF81923">
    <property type="entry name" value="Double Clp-N motif"/>
    <property type="match status" value="1"/>
</dbReference>
<dbReference type="AlphaFoldDB" id="A0A024X2V5"/>
<evidence type="ECO:0000259" key="3">
    <source>
        <dbReference type="Pfam" id="PF02861"/>
    </source>
</evidence>
<accession>A0A024X2V5</accession>
<gene>
    <name evidence="4" type="ORF">PFMC_05027</name>
</gene>
<feature type="chain" id="PRO_5001537724" description="Clp R domain-containing protein" evidence="2">
    <location>
        <begin position="19"/>
        <end position="228"/>
    </location>
</feature>
<reference evidence="4 5" key="1">
    <citation type="submission" date="2013-02" db="EMBL/GenBank/DDBJ databases">
        <title>The Genome Annotation of Plasmodium falciparum CAMP/Malaysia.</title>
        <authorList>
            <consortium name="The Broad Institute Genome Sequencing Platform"/>
            <consortium name="The Broad Institute Genome Sequencing Center for Infectious Disease"/>
            <person name="Neafsey D."/>
            <person name="Hoffman S."/>
            <person name="Volkman S."/>
            <person name="Rosenthal P."/>
            <person name="Walker B."/>
            <person name="Young S.K."/>
            <person name="Zeng Q."/>
            <person name="Gargeya S."/>
            <person name="Fitzgerald M."/>
            <person name="Haas B."/>
            <person name="Abouelleil A."/>
            <person name="Allen A.W."/>
            <person name="Alvarado L."/>
            <person name="Arachchi H.M."/>
            <person name="Berlin A.M."/>
            <person name="Chapman S.B."/>
            <person name="Gainer-Dewar J."/>
            <person name="Goldberg J."/>
            <person name="Griggs A."/>
            <person name="Gujja S."/>
            <person name="Hansen M."/>
            <person name="Howarth C."/>
            <person name="Imamovic A."/>
            <person name="Ireland A."/>
            <person name="Larimer J."/>
            <person name="McCowan C."/>
            <person name="Murphy C."/>
            <person name="Pearson M."/>
            <person name="Poon T.W."/>
            <person name="Priest M."/>
            <person name="Roberts A."/>
            <person name="Saif S."/>
            <person name="Shea T."/>
            <person name="Sisk P."/>
            <person name="Sykes S."/>
            <person name="Wortman J."/>
            <person name="Nusbaum C."/>
            <person name="Birren B."/>
        </authorList>
    </citation>
    <scope>NUCLEOTIDE SEQUENCE [LARGE SCALE GENOMIC DNA]</scope>
    <source>
        <strain evidence="4 5">CAMP/Malaysia</strain>
    </source>
</reference>
<feature type="signal peptide" evidence="2">
    <location>
        <begin position="1"/>
        <end position="18"/>
    </location>
</feature>
<protein>
    <recommendedName>
        <fullName evidence="3">Clp R domain-containing protein</fullName>
    </recommendedName>
</protein>
<keyword evidence="2" id="KW-0732">Signal</keyword>
<dbReference type="InterPro" id="IPR036628">
    <property type="entry name" value="Clp_N_dom_sf"/>
</dbReference>
<dbReference type="Gene3D" id="1.10.1780.10">
    <property type="entry name" value="Clp, N-terminal domain"/>
    <property type="match status" value="1"/>
</dbReference>
<dbReference type="FunFam" id="1.10.1780.10:FF:000012">
    <property type="entry name" value="ATP-dependent Clp protease regulatory subunit ClpC"/>
    <property type="match status" value="1"/>
</dbReference>
<feature type="domain" description="Clp R" evidence="3">
    <location>
        <begin position="65"/>
        <end position="176"/>
    </location>
</feature>
<name>A0A024X2V5_PLAFC</name>
<feature type="compositionally biased region" description="Low complexity" evidence="1">
    <location>
        <begin position="191"/>
        <end position="201"/>
    </location>
</feature>
<sequence>MNVLYIFIAVLILNGILNIHVSKKKTSFLNNTYPINKYKTINIKRHYRKVQNRNNKLYVSLFDEYDEKCIKALIMAREVAKNDNENEILLKHLLIAIIRIDSNLVQNILKNFNISLTNFLDKFHVAINKISKSYTNSNNGHNNIYEQSGSAQNNLNEQEKKNISLTNEEIDMKNILNEEDENQVENRKQNENGNVNGNGNVNENVNENINENEKLLNDFIRKWKWKCK</sequence>
<feature type="region of interest" description="Disordered" evidence="1">
    <location>
        <begin position="178"/>
        <end position="201"/>
    </location>
</feature>
<dbReference type="InterPro" id="IPR004176">
    <property type="entry name" value="Clp_R_N"/>
</dbReference>